<comment type="caution">
    <text evidence="1">The sequence shown here is derived from an EMBL/GenBank/DDBJ whole genome shotgun (WGS) entry which is preliminary data.</text>
</comment>
<keyword evidence="2" id="KW-1185">Reference proteome</keyword>
<dbReference type="Proteomes" id="UP001202328">
    <property type="component" value="Unassembled WGS sequence"/>
</dbReference>
<evidence type="ECO:0000313" key="2">
    <source>
        <dbReference type="Proteomes" id="UP001202328"/>
    </source>
</evidence>
<organism evidence="1 2">
    <name type="scientific">Papaver atlanticum</name>
    <dbReference type="NCBI Taxonomy" id="357466"/>
    <lineage>
        <taxon>Eukaryota</taxon>
        <taxon>Viridiplantae</taxon>
        <taxon>Streptophyta</taxon>
        <taxon>Embryophyta</taxon>
        <taxon>Tracheophyta</taxon>
        <taxon>Spermatophyta</taxon>
        <taxon>Magnoliopsida</taxon>
        <taxon>Ranunculales</taxon>
        <taxon>Papaveraceae</taxon>
        <taxon>Papaveroideae</taxon>
        <taxon>Papaver</taxon>
    </lineage>
</organism>
<proteinExistence type="predicted"/>
<dbReference type="AlphaFoldDB" id="A0AAD4XTZ0"/>
<accession>A0AAD4XTZ0</accession>
<evidence type="ECO:0000313" key="1">
    <source>
        <dbReference type="EMBL" id="KAI3944639.1"/>
    </source>
</evidence>
<feature type="non-terminal residue" evidence="1">
    <location>
        <position position="119"/>
    </location>
</feature>
<protein>
    <submittedName>
        <fullName evidence="1">Uncharacterized protein</fullName>
    </submittedName>
</protein>
<gene>
    <name evidence="1" type="ORF">MKW98_021097</name>
</gene>
<reference evidence="1" key="1">
    <citation type="submission" date="2022-04" db="EMBL/GenBank/DDBJ databases">
        <title>A functionally conserved STORR gene fusion in Papaver species that diverged 16.8 million years ago.</title>
        <authorList>
            <person name="Catania T."/>
        </authorList>
    </citation>
    <scope>NUCLEOTIDE SEQUENCE</scope>
    <source>
        <strain evidence="1">S-188037</strain>
    </source>
</reference>
<dbReference type="EMBL" id="JAJJMB010004025">
    <property type="protein sequence ID" value="KAI3944639.1"/>
    <property type="molecule type" value="Genomic_DNA"/>
</dbReference>
<name>A0AAD4XTZ0_9MAGN</name>
<sequence length="119" mass="12984">MSSSTSDSDTKANSSSFDTDTDLERFRRFKPGGTLKRIPDVDSLSVKEIRAKFNIPKSIKITKAKEMTDPVGKDEVVASLYQLYCGLPMPIDSFTCMLLNAWGITVPQNASIALSCAAT</sequence>